<comment type="caution">
    <text evidence="1">The sequence shown here is derived from an EMBL/GenBank/DDBJ whole genome shotgun (WGS) entry which is preliminary data.</text>
</comment>
<accession>A0ABR4XT42</accession>
<dbReference type="EMBL" id="JPVR01000081">
    <property type="protein sequence ID" value="KGR80702.1"/>
    <property type="molecule type" value="Genomic_DNA"/>
</dbReference>
<gene>
    <name evidence="1" type="ORF">CD31_21525</name>
</gene>
<proteinExistence type="predicted"/>
<protein>
    <submittedName>
        <fullName evidence="1">Uncharacterized protein</fullName>
    </submittedName>
</protein>
<reference evidence="1 2" key="1">
    <citation type="submission" date="2014-02" db="EMBL/GenBank/DDBJ databases">
        <title>Draft genome sequence of Lysinibacillus boronitolerans NBRC 103108.</title>
        <authorList>
            <person name="Zhang F."/>
            <person name="Wang G."/>
            <person name="Zhang L."/>
        </authorList>
    </citation>
    <scope>NUCLEOTIDE SEQUENCE [LARGE SCALE GENOMIC DNA]</scope>
    <source>
        <strain evidence="1 2">NBRC 103108</strain>
    </source>
</reference>
<evidence type="ECO:0000313" key="1">
    <source>
        <dbReference type="EMBL" id="KGR80702.1"/>
    </source>
</evidence>
<sequence length="76" mass="8829">MRIEQPEDIVVIDGLEISGTIQKNQQCSSCQNAIIYDDTFDSYFCAMCNEWQEAACDDPHCHYCVHRPERPLPIHR</sequence>
<organism evidence="1 2">
    <name type="scientific">Lysinibacillus boronitolerans JCM 21713 = 10a = NBRC 103108</name>
    <dbReference type="NCBI Taxonomy" id="1294264"/>
    <lineage>
        <taxon>Bacteria</taxon>
        <taxon>Bacillati</taxon>
        <taxon>Bacillota</taxon>
        <taxon>Bacilli</taxon>
        <taxon>Bacillales</taxon>
        <taxon>Bacillaceae</taxon>
        <taxon>Lysinibacillus</taxon>
    </lineage>
</organism>
<dbReference type="Proteomes" id="UP000030487">
    <property type="component" value="Unassembled WGS sequence"/>
</dbReference>
<name>A0ABR4XT42_9BACI</name>
<evidence type="ECO:0000313" key="2">
    <source>
        <dbReference type="Proteomes" id="UP000030487"/>
    </source>
</evidence>
<keyword evidence="2" id="KW-1185">Reference proteome</keyword>
<dbReference type="RefSeq" id="WP_036080718.1">
    <property type="nucleotide sequence ID" value="NZ_AVCW01000001.1"/>
</dbReference>